<feature type="transmembrane region" description="Helical" evidence="7">
    <location>
        <begin position="143"/>
        <end position="171"/>
    </location>
</feature>
<evidence type="ECO:0000256" key="6">
    <source>
        <dbReference type="ARBA" id="ARBA00023136"/>
    </source>
</evidence>
<accession>A0A1I3VBA3</accession>
<feature type="transmembrane region" description="Helical" evidence="7">
    <location>
        <begin position="251"/>
        <end position="269"/>
    </location>
</feature>
<dbReference type="InterPro" id="IPR004681">
    <property type="entry name" value="TRAP_DctM"/>
</dbReference>
<dbReference type="Proteomes" id="UP001169823">
    <property type="component" value="Unassembled WGS sequence"/>
</dbReference>
<feature type="transmembrane region" description="Helical" evidence="7">
    <location>
        <begin position="60"/>
        <end position="78"/>
    </location>
</feature>
<dbReference type="Pfam" id="PF06808">
    <property type="entry name" value="DctM"/>
    <property type="match status" value="1"/>
</dbReference>
<dbReference type="GO" id="GO:0022857">
    <property type="term" value="F:transmembrane transporter activity"/>
    <property type="evidence" value="ECO:0007669"/>
    <property type="project" value="UniProtKB-UniRule"/>
</dbReference>
<feature type="transmembrane region" description="Helical" evidence="7">
    <location>
        <begin position="281"/>
        <end position="305"/>
    </location>
</feature>
<keyword evidence="5 7" id="KW-1133">Transmembrane helix</keyword>
<evidence type="ECO:0000313" key="10">
    <source>
        <dbReference type="EMBL" id="SFJ91666.1"/>
    </source>
</evidence>
<evidence type="ECO:0000259" key="8">
    <source>
        <dbReference type="Pfam" id="PF06808"/>
    </source>
</evidence>
<keyword evidence="11" id="KW-1185">Reference proteome</keyword>
<feature type="transmembrane region" description="Helical" evidence="7">
    <location>
        <begin position="109"/>
        <end position="131"/>
    </location>
</feature>
<evidence type="ECO:0000256" key="5">
    <source>
        <dbReference type="ARBA" id="ARBA00022989"/>
    </source>
</evidence>
<dbReference type="PANTHER" id="PTHR33362">
    <property type="entry name" value="SIALIC ACID TRAP TRANSPORTER PERMEASE PROTEIN SIAT-RELATED"/>
    <property type="match status" value="1"/>
</dbReference>
<dbReference type="EMBL" id="FORY01000014">
    <property type="protein sequence ID" value="SFJ91666.1"/>
    <property type="molecule type" value="Genomic_DNA"/>
</dbReference>
<evidence type="ECO:0000256" key="3">
    <source>
        <dbReference type="ARBA" id="ARBA00022519"/>
    </source>
</evidence>
<evidence type="ECO:0000313" key="11">
    <source>
        <dbReference type="Proteomes" id="UP000183299"/>
    </source>
</evidence>
<organism evidence="10 11">
    <name type="scientific">Celeribacter halophilus</name>
    <dbReference type="NCBI Taxonomy" id="576117"/>
    <lineage>
        <taxon>Bacteria</taxon>
        <taxon>Pseudomonadati</taxon>
        <taxon>Pseudomonadota</taxon>
        <taxon>Alphaproteobacteria</taxon>
        <taxon>Rhodobacterales</taxon>
        <taxon>Roseobacteraceae</taxon>
        <taxon>Celeribacter</taxon>
    </lineage>
</organism>
<dbReference type="PANTHER" id="PTHR33362:SF5">
    <property type="entry name" value="C4-DICARBOXYLATE TRAP TRANSPORTER LARGE PERMEASE PROTEIN DCTM"/>
    <property type="match status" value="1"/>
</dbReference>
<feature type="transmembrane region" description="Helical" evidence="7">
    <location>
        <begin position="178"/>
        <end position="199"/>
    </location>
</feature>
<feature type="transmembrane region" description="Helical" evidence="7">
    <location>
        <begin position="219"/>
        <end position="239"/>
    </location>
</feature>
<evidence type="ECO:0000256" key="1">
    <source>
        <dbReference type="ARBA" id="ARBA00004429"/>
    </source>
</evidence>
<dbReference type="Proteomes" id="UP000183299">
    <property type="component" value="Unassembled WGS sequence"/>
</dbReference>
<gene>
    <name evidence="9" type="ORF">Q4494_02710</name>
    <name evidence="10" type="ORF">SAMN04488138_11419</name>
</gene>
<protein>
    <recommendedName>
        <fullName evidence="7">TRAP transporter large permease protein</fullName>
    </recommendedName>
</protein>
<dbReference type="PIRSF" id="PIRSF006066">
    <property type="entry name" value="HI0050"/>
    <property type="match status" value="1"/>
</dbReference>
<dbReference type="GeneID" id="98666235"/>
<feature type="transmembrane region" description="Helical" evidence="7">
    <location>
        <begin position="365"/>
        <end position="390"/>
    </location>
</feature>
<keyword evidence="2" id="KW-1003">Cell membrane</keyword>
<evidence type="ECO:0000256" key="2">
    <source>
        <dbReference type="ARBA" id="ARBA00022475"/>
    </source>
</evidence>
<dbReference type="AlphaFoldDB" id="A0A1I3VBA3"/>
<dbReference type="STRING" id="576117.SAMN04488138_11419"/>
<keyword evidence="4 7" id="KW-0812">Transmembrane</keyword>
<reference evidence="9" key="2">
    <citation type="submission" date="2023-07" db="EMBL/GenBank/DDBJ databases">
        <title>Genome content predicts the carbon catabolic preferences of heterotrophic bacteria.</title>
        <authorList>
            <person name="Gralka M."/>
        </authorList>
    </citation>
    <scope>NUCLEOTIDE SEQUENCE</scope>
    <source>
        <strain evidence="9">I2M02</strain>
    </source>
</reference>
<feature type="transmembrane region" description="Helical" evidence="7">
    <location>
        <begin position="325"/>
        <end position="345"/>
    </location>
</feature>
<name>A0A1I3VBA3_9RHOB</name>
<evidence type="ECO:0000256" key="7">
    <source>
        <dbReference type="RuleBase" id="RU369079"/>
    </source>
</evidence>
<reference evidence="10 11" key="1">
    <citation type="submission" date="2016-10" db="EMBL/GenBank/DDBJ databases">
        <authorList>
            <person name="de Groot N.N."/>
        </authorList>
    </citation>
    <scope>NUCLEOTIDE SEQUENCE [LARGE SCALE GENOMIC DNA]</scope>
    <source>
        <strain evidence="10 11">CGMCC 1.8891</strain>
    </source>
</reference>
<keyword evidence="7" id="KW-0813">Transport</keyword>
<comment type="subcellular location">
    <subcellularLocation>
        <location evidence="1 7">Cell inner membrane</location>
        <topology evidence="1 7">Multi-pass membrane protein</topology>
    </subcellularLocation>
</comment>
<proteinExistence type="inferred from homology"/>
<keyword evidence="3 7" id="KW-0997">Cell inner membrane</keyword>
<comment type="similarity">
    <text evidence="7">Belongs to the TRAP transporter large permease family.</text>
</comment>
<feature type="transmembrane region" description="Helical" evidence="7">
    <location>
        <begin position="402"/>
        <end position="423"/>
    </location>
</feature>
<dbReference type="NCBIfam" id="TIGR00786">
    <property type="entry name" value="dctM"/>
    <property type="match status" value="1"/>
</dbReference>
<comment type="function">
    <text evidence="7">Part of the tripartite ATP-independent periplasmic (TRAP) transport system.</text>
</comment>
<dbReference type="OrthoDB" id="9790209at2"/>
<sequence length="438" mass="46320">MSSVEVALAVLVMLVAALGFGVWIFIALLLVSVASLVFMLDFTFLKTGVINSTIILRASSAWELSAIPLFVWMGELIFRTDIARRLFNGLAPIANLAPGRMLHTNIMGCTLFAAVCGSSAATTATVGKITIKELKSRGYDETLAIGSLAGAGSLGLLIPPSIVMIVYGVLAEVSVAKLFAAGILPGLLIAGLYSGYVMLRAAANPALAPAAKVRLTLPVLARSMMDLLPVGILVVLVLGSIYSGIATPTEAAAVGVFATLVLTGVQKQLNWSVLYDSLYGAIKLSAVICSLLAAAAVLSTTMGYLRVPQQTSEMIARLDLGHYQLILVLAVFYIILGLFLDGVSITVMSLPITLPLIVAAGIDPLWFGVFLVVMIELGQITPPIGFNLFILQRLTDKSILTVAWYAFPFFVLMCIGAALLAAFPQIALWLPELMTAAK</sequence>
<keyword evidence="6 7" id="KW-0472">Membrane</keyword>
<dbReference type="GO" id="GO:0005886">
    <property type="term" value="C:plasma membrane"/>
    <property type="evidence" value="ECO:0007669"/>
    <property type="project" value="UniProtKB-SubCell"/>
</dbReference>
<dbReference type="InterPro" id="IPR010656">
    <property type="entry name" value="DctM"/>
</dbReference>
<feature type="domain" description="TRAP C4-dicarboxylate transport system permease DctM subunit" evidence="8">
    <location>
        <begin position="11"/>
        <end position="426"/>
    </location>
</feature>
<evidence type="ECO:0000256" key="4">
    <source>
        <dbReference type="ARBA" id="ARBA00022692"/>
    </source>
</evidence>
<comment type="subunit">
    <text evidence="7">The complex comprises the extracytoplasmic solute receptor protein and the two transmembrane proteins.</text>
</comment>
<dbReference type="RefSeq" id="WP_066598674.1">
    <property type="nucleotide sequence ID" value="NZ_FORY01000014.1"/>
</dbReference>
<dbReference type="EMBL" id="JAUOPJ010000002">
    <property type="protein sequence ID" value="MDO6455975.1"/>
    <property type="molecule type" value="Genomic_DNA"/>
</dbReference>
<feature type="transmembrane region" description="Helical" evidence="7">
    <location>
        <begin position="7"/>
        <end position="40"/>
    </location>
</feature>
<evidence type="ECO:0000313" key="9">
    <source>
        <dbReference type="EMBL" id="MDO6455975.1"/>
    </source>
</evidence>